<evidence type="ECO:0000259" key="1">
    <source>
        <dbReference type="Pfam" id="PF17168"/>
    </source>
</evidence>
<dbReference type="Proteomes" id="UP000218811">
    <property type="component" value="Unassembled WGS sequence"/>
</dbReference>
<proteinExistence type="predicted"/>
<sequence length="214" mass="23692">NVQVTPTRTIYYVTAGSMDLNITFLSPIEPSDWVRQSIPFSYISLEASSNDGEPHQVEVYSDISAEWLSGNRSALVRWGTTTNQQSVYHEASLQSPTPFGEYETSGQAEDGSVFYAMSQISGVTYQTGRDQDVRGTFESNGSLLDTQDTNFRAISDDFPVFAIAVNLNTISSTANPVVWALGYVRNPVIEYTTPTGESQPRYPYWATQYSSVSD</sequence>
<dbReference type="PANTHER" id="PTHR31987:SF1">
    <property type="entry name" value="GLUTAMINASE A"/>
    <property type="match status" value="1"/>
</dbReference>
<accession>A0A2H3JZY1</accession>
<gene>
    <name evidence="2" type="ORF">WOLCODRAFT_36245</name>
</gene>
<dbReference type="AlphaFoldDB" id="A0A2H3JZY1"/>
<protein>
    <recommendedName>
        <fullName evidence="1">Glutaminase A N-terminal domain-containing protein</fullName>
    </recommendedName>
</protein>
<feature type="non-terminal residue" evidence="2">
    <location>
        <position position="214"/>
    </location>
</feature>
<reference evidence="2 3" key="1">
    <citation type="journal article" date="2012" name="Science">
        <title>The Paleozoic origin of enzymatic lignin decomposition reconstructed from 31 fungal genomes.</title>
        <authorList>
            <person name="Floudas D."/>
            <person name="Binder M."/>
            <person name="Riley R."/>
            <person name="Barry K."/>
            <person name="Blanchette R.A."/>
            <person name="Henrissat B."/>
            <person name="Martinez A.T."/>
            <person name="Otillar R."/>
            <person name="Spatafora J.W."/>
            <person name="Yadav J.S."/>
            <person name="Aerts A."/>
            <person name="Benoit I."/>
            <person name="Boyd A."/>
            <person name="Carlson A."/>
            <person name="Copeland A."/>
            <person name="Coutinho P.M."/>
            <person name="de Vries R.P."/>
            <person name="Ferreira P."/>
            <person name="Findley K."/>
            <person name="Foster B."/>
            <person name="Gaskell J."/>
            <person name="Glotzer D."/>
            <person name="Gorecki P."/>
            <person name="Heitman J."/>
            <person name="Hesse C."/>
            <person name="Hori C."/>
            <person name="Igarashi K."/>
            <person name="Jurgens J.A."/>
            <person name="Kallen N."/>
            <person name="Kersten P."/>
            <person name="Kohler A."/>
            <person name="Kuees U."/>
            <person name="Kumar T.K.A."/>
            <person name="Kuo A."/>
            <person name="LaButti K."/>
            <person name="Larrondo L.F."/>
            <person name="Lindquist E."/>
            <person name="Ling A."/>
            <person name="Lombard V."/>
            <person name="Lucas S."/>
            <person name="Lundell T."/>
            <person name="Martin R."/>
            <person name="McLaughlin D.J."/>
            <person name="Morgenstern I."/>
            <person name="Morin E."/>
            <person name="Murat C."/>
            <person name="Nagy L.G."/>
            <person name="Nolan M."/>
            <person name="Ohm R.A."/>
            <person name="Patyshakuliyeva A."/>
            <person name="Rokas A."/>
            <person name="Ruiz-Duenas F.J."/>
            <person name="Sabat G."/>
            <person name="Salamov A."/>
            <person name="Samejima M."/>
            <person name="Schmutz J."/>
            <person name="Slot J.C."/>
            <person name="St John F."/>
            <person name="Stenlid J."/>
            <person name="Sun H."/>
            <person name="Sun S."/>
            <person name="Syed K."/>
            <person name="Tsang A."/>
            <person name="Wiebenga A."/>
            <person name="Young D."/>
            <person name="Pisabarro A."/>
            <person name="Eastwood D.C."/>
            <person name="Martin F."/>
            <person name="Cullen D."/>
            <person name="Grigoriev I.V."/>
            <person name="Hibbett D.S."/>
        </authorList>
    </citation>
    <scope>NUCLEOTIDE SEQUENCE [LARGE SCALE GENOMIC DNA]</scope>
    <source>
        <strain evidence="2 3">MD-104</strain>
    </source>
</reference>
<name>A0A2H3JZY1_WOLCO</name>
<feature type="domain" description="Glutaminase A N-terminal" evidence="1">
    <location>
        <begin position="7"/>
        <end position="214"/>
    </location>
</feature>
<dbReference type="OMA" id="ADTISWD"/>
<keyword evidence="3" id="KW-1185">Reference proteome</keyword>
<dbReference type="InterPro" id="IPR033433">
    <property type="entry name" value="GtaA_N"/>
</dbReference>
<evidence type="ECO:0000313" key="3">
    <source>
        <dbReference type="Proteomes" id="UP000218811"/>
    </source>
</evidence>
<dbReference type="OrthoDB" id="2800273at2759"/>
<evidence type="ECO:0000313" key="2">
    <source>
        <dbReference type="EMBL" id="PCH43428.1"/>
    </source>
</evidence>
<dbReference type="Pfam" id="PF17168">
    <property type="entry name" value="DUF5127"/>
    <property type="match status" value="1"/>
</dbReference>
<feature type="non-terminal residue" evidence="2">
    <location>
        <position position="1"/>
    </location>
</feature>
<dbReference type="PANTHER" id="PTHR31987">
    <property type="entry name" value="GLUTAMINASE A-RELATED"/>
    <property type="match status" value="1"/>
</dbReference>
<organism evidence="2 3">
    <name type="scientific">Wolfiporia cocos (strain MD-104)</name>
    <name type="common">Brown rot fungus</name>
    <dbReference type="NCBI Taxonomy" id="742152"/>
    <lineage>
        <taxon>Eukaryota</taxon>
        <taxon>Fungi</taxon>
        <taxon>Dikarya</taxon>
        <taxon>Basidiomycota</taxon>
        <taxon>Agaricomycotina</taxon>
        <taxon>Agaricomycetes</taxon>
        <taxon>Polyporales</taxon>
        <taxon>Phaeolaceae</taxon>
        <taxon>Wolfiporia</taxon>
    </lineage>
</organism>
<dbReference type="EMBL" id="KB468146">
    <property type="protein sequence ID" value="PCH43428.1"/>
    <property type="molecule type" value="Genomic_DNA"/>
</dbReference>
<dbReference type="STRING" id="742152.A0A2H3JZY1"/>
<dbReference type="InterPro" id="IPR052743">
    <property type="entry name" value="Glutaminase_GtaA"/>
</dbReference>